<dbReference type="EMBL" id="VSRR010004485">
    <property type="protein sequence ID" value="MPC39810.1"/>
    <property type="molecule type" value="Genomic_DNA"/>
</dbReference>
<name>A0A5B7EXN6_PORTR</name>
<protein>
    <submittedName>
        <fullName evidence="1">Uncharacterized protein</fullName>
    </submittedName>
</protein>
<organism evidence="1 2">
    <name type="scientific">Portunus trituberculatus</name>
    <name type="common">Swimming crab</name>
    <name type="synonym">Neptunus trituberculatus</name>
    <dbReference type="NCBI Taxonomy" id="210409"/>
    <lineage>
        <taxon>Eukaryota</taxon>
        <taxon>Metazoa</taxon>
        <taxon>Ecdysozoa</taxon>
        <taxon>Arthropoda</taxon>
        <taxon>Crustacea</taxon>
        <taxon>Multicrustacea</taxon>
        <taxon>Malacostraca</taxon>
        <taxon>Eumalacostraca</taxon>
        <taxon>Eucarida</taxon>
        <taxon>Decapoda</taxon>
        <taxon>Pleocyemata</taxon>
        <taxon>Brachyura</taxon>
        <taxon>Eubrachyura</taxon>
        <taxon>Portunoidea</taxon>
        <taxon>Portunidae</taxon>
        <taxon>Portuninae</taxon>
        <taxon>Portunus</taxon>
    </lineage>
</organism>
<dbReference type="Proteomes" id="UP000324222">
    <property type="component" value="Unassembled WGS sequence"/>
</dbReference>
<reference evidence="1 2" key="1">
    <citation type="submission" date="2019-05" db="EMBL/GenBank/DDBJ databases">
        <title>Another draft genome of Portunus trituberculatus and its Hox gene families provides insights of decapod evolution.</title>
        <authorList>
            <person name="Jeong J.-H."/>
            <person name="Song I."/>
            <person name="Kim S."/>
            <person name="Choi T."/>
            <person name="Kim D."/>
            <person name="Ryu S."/>
            <person name="Kim W."/>
        </authorList>
    </citation>
    <scope>NUCLEOTIDE SEQUENCE [LARGE SCALE GENOMIC DNA]</scope>
    <source>
        <tissue evidence="1">Muscle</tissue>
    </source>
</reference>
<sequence length="134" mass="14885">MLGLTGREYCEFVTRPTVASVWVVLVTCPKRIKEAVLREPSAGSAVFCGNQKVFVLCMDFGRQEVRWWTKMLVVKLGKGEFWDCDIPVAASSSITRFPGEMGICFSVFVTVLCGVRVGVWFTDVAALAHVVSDW</sequence>
<gene>
    <name evidence="1" type="ORF">E2C01_033359</name>
</gene>
<dbReference type="AlphaFoldDB" id="A0A5B7EXN6"/>
<proteinExistence type="predicted"/>
<evidence type="ECO:0000313" key="2">
    <source>
        <dbReference type="Proteomes" id="UP000324222"/>
    </source>
</evidence>
<keyword evidence="2" id="KW-1185">Reference proteome</keyword>
<evidence type="ECO:0000313" key="1">
    <source>
        <dbReference type="EMBL" id="MPC39810.1"/>
    </source>
</evidence>
<comment type="caution">
    <text evidence="1">The sequence shown here is derived from an EMBL/GenBank/DDBJ whole genome shotgun (WGS) entry which is preliminary data.</text>
</comment>
<accession>A0A5B7EXN6</accession>